<feature type="domain" description="MurNAc-LAA" evidence="2">
    <location>
        <begin position="67"/>
        <end position="185"/>
    </location>
</feature>
<dbReference type="SMART" id="SM00646">
    <property type="entry name" value="Ami_3"/>
    <property type="match status" value="1"/>
</dbReference>
<dbReference type="CDD" id="cd02696">
    <property type="entry name" value="MurNAc-LAA"/>
    <property type="match status" value="1"/>
</dbReference>
<gene>
    <name evidence="3" type="ORF">Q4T40_13045</name>
</gene>
<dbReference type="InterPro" id="IPR050695">
    <property type="entry name" value="N-acetylmuramoyl_amidase_3"/>
</dbReference>
<evidence type="ECO:0000259" key="2">
    <source>
        <dbReference type="SMART" id="SM00646"/>
    </source>
</evidence>
<dbReference type="Pfam" id="PF01520">
    <property type="entry name" value="Amidase_3"/>
    <property type="match status" value="1"/>
</dbReference>
<dbReference type="SUPFAM" id="SSF53187">
    <property type="entry name" value="Zn-dependent exopeptidases"/>
    <property type="match status" value="1"/>
</dbReference>
<keyword evidence="1 3" id="KW-0378">Hydrolase</keyword>
<protein>
    <submittedName>
        <fullName evidence="3">N-acetylmuramoyl-L-alanine amidase</fullName>
        <ecNumber evidence="3">3.5.1.28</ecNumber>
    </submittedName>
</protein>
<dbReference type="PANTHER" id="PTHR30404:SF0">
    <property type="entry name" value="N-ACETYLMURAMOYL-L-ALANINE AMIDASE AMIC"/>
    <property type="match status" value="1"/>
</dbReference>
<dbReference type="PANTHER" id="PTHR30404">
    <property type="entry name" value="N-ACETYLMURAMOYL-L-ALANINE AMIDASE"/>
    <property type="match status" value="1"/>
</dbReference>
<organism evidence="3 4">
    <name type="scientific">Anaeroselena agilis</name>
    <dbReference type="NCBI Taxonomy" id="3063788"/>
    <lineage>
        <taxon>Bacteria</taxon>
        <taxon>Bacillati</taxon>
        <taxon>Bacillota</taxon>
        <taxon>Negativicutes</taxon>
        <taxon>Acetonemataceae</taxon>
        <taxon>Anaeroselena</taxon>
    </lineage>
</organism>
<evidence type="ECO:0000256" key="1">
    <source>
        <dbReference type="ARBA" id="ARBA00022801"/>
    </source>
</evidence>
<proteinExistence type="predicted"/>
<name>A0ABU3NZE2_9FIRM</name>
<dbReference type="Gene3D" id="3.40.630.40">
    <property type="entry name" value="Zn-dependent exopeptidases"/>
    <property type="match status" value="1"/>
</dbReference>
<dbReference type="RefSeq" id="WP_413780662.1">
    <property type="nucleotide sequence ID" value="NZ_JAUOZS010000001.1"/>
</dbReference>
<comment type="caution">
    <text evidence="3">The sequence shown here is derived from an EMBL/GenBank/DDBJ whole genome shotgun (WGS) entry which is preliminary data.</text>
</comment>
<sequence>MFSRIVFVNAGHDGAVDPGALGAMSTEAGLMMLFAEELQAALIARAYQVLMSRSGPDASNYDLAYVCELANNSGAGLFISLHANSFASPSAHGFEVWTSPGPTKADLFADLIVRNVQAFAPELTIRADKSDGDDDKEGNLYVLTHTLMPAVLIEIAFISNPQEEMWMNDPTFRARVIEAICAAVDQFAGF</sequence>
<dbReference type="EMBL" id="JAUOZS010000001">
    <property type="protein sequence ID" value="MDT8902176.1"/>
    <property type="molecule type" value="Genomic_DNA"/>
</dbReference>
<dbReference type="EC" id="3.5.1.28" evidence="3"/>
<dbReference type="InterPro" id="IPR002508">
    <property type="entry name" value="MurNAc-LAA_cat"/>
</dbReference>
<evidence type="ECO:0000313" key="3">
    <source>
        <dbReference type="EMBL" id="MDT8902176.1"/>
    </source>
</evidence>
<accession>A0ABU3NZE2</accession>
<dbReference type="Proteomes" id="UP001254848">
    <property type="component" value="Unassembled WGS sequence"/>
</dbReference>
<dbReference type="GO" id="GO:0008745">
    <property type="term" value="F:N-acetylmuramoyl-L-alanine amidase activity"/>
    <property type="evidence" value="ECO:0007669"/>
    <property type="project" value="UniProtKB-EC"/>
</dbReference>
<reference evidence="3 4" key="1">
    <citation type="submission" date="2023-07" db="EMBL/GenBank/DDBJ databases">
        <title>The novel representative of Negativicutes class, Anaeroselena agilis gen. nov. sp. nov.</title>
        <authorList>
            <person name="Prokofeva M.I."/>
            <person name="Elcheninov A.G."/>
            <person name="Klyukina A."/>
            <person name="Kublanov I.V."/>
            <person name="Frolov E.N."/>
            <person name="Podosokorskaya O.A."/>
        </authorList>
    </citation>
    <scope>NUCLEOTIDE SEQUENCE [LARGE SCALE GENOMIC DNA]</scope>
    <source>
        <strain evidence="3 4">4137-cl</strain>
    </source>
</reference>
<evidence type="ECO:0000313" key="4">
    <source>
        <dbReference type="Proteomes" id="UP001254848"/>
    </source>
</evidence>
<keyword evidence="4" id="KW-1185">Reference proteome</keyword>